<dbReference type="Gene3D" id="3.30.420.10">
    <property type="entry name" value="Ribonuclease H-like superfamily/Ribonuclease H"/>
    <property type="match status" value="1"/>
</dbReference>
<gene>
    <name evidence="3" type="ORF">HLH17_16880</name>
</gene>
<dbReference type="InterPro" id="IPR012337">
    <property type="entry name" value="RNaseH-like_sf"/>
</dbReference>
<dbReference type="InterPro" id="IPR009057">
    <property type="entry name" value="Homeodomain-like_sf"/>
</dbReference>
<dbReference type="NCBIfam" id="NF033594">
    <property type="entry name" value="transpos_ISNCY_2"/>
    <property type="match status" value="1"/>
</dbReference>
<dbReference type="EMBL" id="JABERL010000076">
    <property type="protein sequence ID" value="NNH79283.1"/>
    <property type="molecule type" value="Genomic_DNA"/>
</dbReference>
<dbReference type="InterPro" id="IPR055247">
    <property type="entry name" value="InsJ-like_HTH"/>
</dbReference>
<dbReference type="Proteomes" id="UP000569202">
    <property type="component" value="Unassembled WGS sequence"/>
</dbReference>
<accession>A0A7Y2RIC2</accession>
<dbReference type="InterPro" id="IPR001584">
    <property type="entry name" value="Integrase_cat-core"/>
</dbReference>
<dbReference type="InterPro" id="IPR047797">
    <property type="entry name" value="ISNCY_transpos"/>
</dbReference>
<dbReference type="PROSITE" id="PS50994">
    <property type="entry name" value="INTEGRASE"/>
    <property type="match status" value="1"/>
</dbReference>
<evidence type="ECO:0000313" key="3">
    <source>
        <dbReference type="EMBL" id="NNH79283.1"/>
    </source>
</evidence>
<dbReference type="GO" id="GO:0015074">
    <property type="term" value="P:DNA integration"/>
    <property type="evidence" value="ECO:0007669"/>
    <property type="project" value="InterPro"/>
</dbReference>
<name>A0A7Y2RIC2_9GAMM</name>
<comment type="caution">
    <text evidence="3">The sequence shown here is derived from an EMBL/GenBank/DDBJ whole genome shotgun (WGS) entry which is preliminary data.</text>
</comment>
<sequence length="444" mass="51775">MLITMSDKEIQRLAVLQDVRDHRITQVRAAEILNLSTRQITRLLQKLNQDGVSGLAHASRGQPGHRRHDELLKSKCLSIISEHLLGFGPTLAHEKLSSMFALDIPVETLRRWMTANDLWIPRAKRQKRPYQPRYNRDCFGELIQIDGSYHDWFEGRAGKCCLLVYIDDATGKLLHLRFCQAETTFDYMLSTRAYIEQYGKPVAFYSDKHSVFRVNQKSSQNSQITQFGRILNELNIDIIFANSPQAKGRVERANRTLQDRLIKEMRLENISSIEEANTWLPCFIEQFNQKFGKCARNSKNLHRPLTESKAELDDIFTWQEPRKVTKSLTITYDKCVYILEANEFNQKLVGQYISFLEYPDGTVAIMHEGRKINYRIFNKLAELQQNEVVENKRLGAVLEHIKQQHEELEKQNKRSRLKKSMPSRRAQKAIIEQRKLNPVLDSCR</sequence>
<evidence type="ECO:0000259" key="2">
    <source>
        <dbReference type="PROSITE" id="PS50994"/>
    </source>
</evidence>
<dbReference type="SUPFAM" id="SSF46689">
    <property type="entry name" value="Homeodomain-like"/>
    <property type="match status" value="1"/>
</dbReference>
<dbReference type="PANTHER" id="PTHR35004">
    <property type="entry name" value="TRANSPOSASE RV3428C-RELATED"/>
    <property type="match status" value="1"/>
</dbReference>
<feature type="domain" description="Integrase catalytic" evidence="2">
    <location>
        <begin position="128"/>
        <end position="312"/>
    </location>
</feature>
<feature type="compositionally biased region" description="Basic residues" evidence="1">
    <location>
        <begin position="413"/>
        <end position="426"/>
    </location>
</feature>
<dbReference type="Pfam" id="PF13518">
    <property type="entry name" value="HTH_28"/>
    <property type="match status" value="1"/>
</dbReference>
<reference evidence="3 4" key="1">
    <citation type="submission" date="2020-04" db="EMBL/GenBank/DDBJ databases">
        <title>Acinetobacter Taxon 24.</title>
        <authorList>
            <person name="Nemec A."/>
            <person name="Radolfova-Krizova L."/>
            <person name="Higgins P.G."/>
            <person name="Spanelova P."/>
        </authorList>
    </citation>
    <scope>NUCLEOTIDE SEQUENCE [LARGE SCALE GENOMIC DNA]</scope>
    <source>
        <strain evidence="3 4">ANC 5380</strain>
    </source>
</reference>
<dbReference type="InterPro" id="IPR036397">
    <property type="entry name" value="RNaseH_sf"/>
</dbReference>
<evidence type="ECO:0000256" key="1">
    <source>
        <dbReference type="SAM" id="MobiDB-lite"/>
    </source>
</evidence>
<evidence type="ECO:0000313" key="4">
    <source>
        <dbReference type="Proteomes" id="UP000569202"/>
    </source>
</evidence>
<feature type="region of interest" description="Disordered" evidence="1">
    <location>
        <begin position="405"/>
        <end position="426"/>
    </location>
</feature>
<dbReference type="RefSeq" id="WP_171541312.1">
    <property type="nucleotide sequence ID" value="NZ_JABERL010000076.1"/>
</dbReference>
<proteinExistence type="predicted"/>
<dbReference type="SUPFAM" id="SSF53098">
    <property type="entry name" value="Ribonuclease H-like"/>
    <property type="match status" value="1"/>
</dbReference>
<organism evidence="3 4">
    <name type="scientific">Acinetobacter terrae</name>
    <dbReference type="NCBI Taxonomy" id="2731247"/>
    <lineage>
        <taxon>Bacteria</taxon>
        <taxon>Pseudomonadati</taxon>
        <taxon>Pseudomonadota</taxon>
        <taxon>Gammaproteobacteria</taxon>
        <taxon>Moraxellales</taxon>
        <taxon>Moraxellaceae</taxon>
        <taxon>Acinetobacter</taxon>
        <taxon>Acinetobacter Taxon 24</taxon>
    </lineage>
</organism>
<dbReference type="PANTHER" id="PTHR35004:SF7">
    <property type="entry name" value="INTEGRASE PROTEIN"/>
    <property type="match status" value="1"/>
</dbReference>
<dbReference type="GO" id="GO:0003676">
    <property type="term" value="F:nucleic acid binding"/>
    <property type="evidence" value="ECO:0007669"/>
    <property type="project" value="InterPro"/>
</dbReference>
<dbReference type="AlphaFoldDB" id="A0A7Y2RIC2"/>
<protein>
    <submittedName>
        <fullName evidence="3">ISNCY family transposase</fullName>
    </submittedName>
</protein>